<dbReference type="AlphaFoldDB" id="A0A0F9C9X5"/>
<name>A0A0F9C9X5_9ZZZZ</name>
<evidence type="ECO:0000313" key="1">
    <source>
        <dbReference type="EMBL" id="KKL45944.1"/>
    </source>
</evidence>
<sequence length="87" mass="10488">MGAIWRYLVDVVRRREMEKIDMRLLFCFRPLFKSRLFSSDTPVPFIWHTHDLNVLKEYVNTSLMFKAKDDKVSSGDSNYHDYKLKKL</sequence>
<accession>A0A0F9C9X5</accession>
<proteinExistence type="predicted"/>
<gene>
    <name evidence="1" type="ORF">LCGC14_2350600</name>
</gene>
<comment type="caution">
    <text evidence="1">The sequence shown here is derived from an EMBL/GenBank/DDBJ whole genome shotgun (WGS) entry which is preliminary data.</text>
</comment>
<protein>
    <submittedName>
        <fullName evidence="1">Uncharacterized protein</fullName>
    </submittedName>
</protein>
<reference evidence="1" key="1">
    <citation type="journal article" date="2015" name="Nature">
        <title>Complex archaea that bridge the gap between prokaryotes and eukaryotes.</title>
        <authorList>
            <person name="Spang A."/>
            <person name="Saw J.H."/>
            <person name="Jorgensen S.L."/>
            <person name="Zaremba-Niedzwiedzka K."/>
            <person name="Martijn J."/>
            <person name="Lind A.E."/>
            <person name="van Eijk R."/>
            <person name="Schleper C."/>
            <person name="Guy L."/>
            <person name="Ettema T.J."/>
        </authorList>
    </citation>
    <scope>NUCLEOTIDE SEQUENCE</scope>
</reference>
<dbReference type="EMBL" id="LAZR01034209">
    <property type="protein sequence ID" value="KKL45944.1"/>
    <property type="molecule type" value="Genomic_DNA"/>
</dbReference>
<organism evidence="1">
    <name type="scientific">marine sediment metagenome</name>
    <dbReference type="NCBI Taxonomy" id="412755"/>
    <lineage>
        <taxon>unclassified sequences</taxon>
        <taxon>metagenomes</taxon>
        <taxon>ecological metagenomes</taxon>
    </lineage>
</organism>